<sequence>MTTPIVSVNDDNYNVDFNTNPRDLFDAEEVELETQRQKEADRAALRAKVNSSAQRISNDLDELEKQYLNALVKQQLSRGVKAKPRPNPFGVPLSAKMLDDIERASHIFTASPKLQEIAYTAALERVSAWGMLAVCQMNMATWVDATHVLVKSDGSEGKSLESGTSLSTYVALTSLSGGGKSKTFKAAREVVKPFMRPITDGTGQGLIKQFAEVVKITRDEDGKPLKEPYYVTQYRRHMLLVNSPEVKKLNAEFLREGSQTDAMMRSMWSGETTGNMTSDVNRQTLLIDNTYRIHAAWGVQPENSKGIMDGVADGTPQRFVWAPSLEQRTKARAPKRVIPPPGVTFPKPTWNIGGNVFGGGSEETALPSEVKDDTVLPDPVWIGYGRAPLMQLELAELQERQDAALATKSNRDEWLALTDEEREELERVITNSHGTLTRIKQAVLFAWLDGRPEPTDMDWVLAKAQMMVSRATAAFAYDEMMDAMERDARKVGEQRGAEMFAANNAKDALEQAHAIVAADTFWNKLSEHGPFPKDKYLRDRWSKRAYYAAGMEYLEKSEQIAVRPDAHGDPMLWALKDGNFLPADKFARVQAAAAAMK</sequence>
<reference evidence="2 3" key="1">
    <citation type="submission" date="2017-02" db="EMBL/GenBank/DDBJ databases">
        <title>The new phylogeny of genus Mycobacterium.</title>
        <authorList>
            <person name="Tortoli E."/>
            <person name="Trovato A."/>
            <person name="Cirillo D.M."/>
        </authorList>
    </citation>
    <scope>NUCLEOTIDE SEQUENCE [LARGE SCALE GENOMIC DNA]</scope>
    <source>
        <strain evidence="2 3">DSM 45093</strain>
    </source>
</reference>
<dbReference type="Proteomes" id="UP000192713">
    <property type="component" value="Unassembled WGS sequence"/>
</dbReference>
<evidence type="ECO:0000313" key="2">
    <source>
        <dbReference type="EMBL" id="ORA77589.1"/>
    </source>
</evidence>
<dbReference type="RefSeq" id="WP_083082119.1">
    <property type="nucleotide sequence ID" value="NZ_MVHU01000030.1"/>
</dbReference>
<keyword evidence="1" id="KW-0175">Coiled coil</keyword>
<feature type="coiled-coil region" evidence="1">
    <location>
        <begin position="46"/>
        <end position="73"/>
    </location>
</feature>
<dbReference type="AlphaFoldDB" id="A0A1X0DZ97"/>
<evidence type="ECO:0000256" key="1">
    <source>
        <dbReference type="SAM" id="Coils"/>
    </source>
</evidence>
<accession>A0A1X0DZ97</accession>
<proteinExistence type="predicted"/>
<comment type="caution">
    <text evidence="2">The sequence shown here is derived from an EMBL/GenBank/DDBJ whole genome shotgun (WGS) entry which is preliminary data.</text>
</comment>
<name>A0A1X0DZ97_9MYCO</name>
<dbReference type="EMBL" id="MVHU01000030">
    <property type="protein sequence ID" value="ORA77589.1"/>
    <property type="molecule type" value="Genomic_DNA"/>
</dbReference>
<protein>
    <submittedName>
        <fullName evidence="2">Uncharacterized protein</fullName>
    </submittedName>
</protein>
<gene>
    <name evidence="2" type="ORF">BST28_17455</name>
</gene>
<evidence type="ECO:0000313" key="3">
    <source>
        <dbReference type="Proteomes" id="UP000192713"/>
    </source>
</evidence>
<organism evidence="2 3">
    <name type="scientific">Mycolicibacter kumamotonensis</name>
    <dbReference type="NCBI Taxonomy" id="354243"/>
    <lineage>
        <taxon>Bacteria</taxon>
        <taxon>Bacillati</taxon>
        <taxon>Actinomycetota</taxon>
        <taxon>Actinomycetes</taxon>
        <taxon>Mycobacteriales</taxon>
        <taxon>Mycobacteriaceae</taxon>
        <taxon>Mycolicibacter</taxon>
    </lineage>
</organism>